<dbReference type="InterPro" id="IPR005158">
    <property type="entry name" value="BTAD"/>
</dbReference>
<gene>
    <name evidence="3" type="ORF">D7X12_40845</name>
</gene>
<accession>A0A3A8M442</accession>
<sequence length="260" mass="27203">MSERESTKLRELKEAAYALYQKGRYAECAETYSQLAKLLPRDPNVRVRLAEACRRAGQRTQAIAAYREAAEVLLSLGCESRARGALKVALELDPRDPVLQREVGRLGQGLACSTALEDEQLYSPANDAFVRQPLTTAPPPPTPTFVPGAAQEITRVVAVPTVPTLTPVSVSGARSAAPVRTPGMGSGPGREAVLPHPRPASANTSPVPSIPPLVAPVPSPTATATQANTAPRPGPGLPKVLPVLPTLTSSKAPGPPAVSK</sequence>
<feature type="region of interest" description="Disordered" evidence="1">
    <location>
        <begin position="166"/>
        <end position="260"/>
    </location>
</feature>
<proteinExistence type="predicted"/>
<dbReference type="OrthoDB" id="5526845at2"/>
<dbReference type="InterPro" id="IPR011990">
    <property type="entry name" value="TPR-like_helical_dom_sf"/>
</dbReference>
<evidence type="ECO:0000256" key="1">
    <source>
        <dbReference type="SAM" id="MobiDB-lite"/>
    </source>
</evidence>
<feature type="compositionally biased region" description="Pro residues" evidence="1">
    <location>
        <begin position="208"/>
        <end position="219"/>
    </location>
</feature>
<feature type="non-terminal residue" evidence="3">
    <location>
        <position position="260"/>
    </location>
</feature>
<evidence type="ECO:0000313" key="3">
    <source>
        <dbReference type="EMBL" id="RKH27116.1"/>
    </source>
</evidence>
<protein>
    <recommendedName>
        <fullName evidence="2">Bacterial transcriptional activator domain-containing protein</fullName>
    </recommendedName>
</protein>
<organism evidence="3 4">
    <name type="scientific">Corallococcus sicarius</name>
    <dbReference type="NCBI Taxonomy" id="2316726"/>
    <lineage>
        <taxon>Bacteria</taxon>
        <taxon>Pseudomonadati</taxon>
        <taxon>Myxococcota</taxon>
        <taxon>Myxococcia</taxon>
        <taxon>Myxococcales</taxon>
        <taxon>Cystobacterineae</taxon>
        <taxon>Myxococcaceae</taxon>
        <taxon>Corallococcus</taxon>
    </lineage>
</organism>
<dbReference type="AlphaFoldDB" id="A0A3A8M442"/>
<evidence type="ECO:0000259" key="2">
    <source>
        <dbReference type="Pfam" id="PF03704"/>
    </source>
</evidence>
<reference evidence="4" key="1">
    <citation type="submission" date="2018-09" db="EMBL/GenBank/DDBJ databases">
        <authorList>
            <person name="Livingstone P.G."/>
            <person name="Whitworth D.E."/>
        </authorList>
    </citation>
    <scope>NUCLEOTIDE SEQUENCE [LARGE SCALE GENOMIC DNA]</scope>
    <source>
        <strain evidence="4">CA040B</strain>
    </source>
</reference>
<dbReference type="Pfam" id="PF03704">
    <property type="entry name" value="BTAD"/>
    <property type="match status" value="1"/>
</dbReference>
<keyword evidence="4" id="KW-1185">Reference proteome</keyword>
<feature type="compositionally biased region" description="Low complexity" evidence="1">
    <location>
        <begin position="220"/>
        <end position="248"/>
    </location>
</feature>
<dbReference type="RefSeq" id="WP_120630502.1">
    <property type="nucleotide sequence ID" value="NZ_RAWG01000576.1"/>
</dbReference>
<dbReference type="SUPFAM" id="SSF48452">
    <property type="entry name" value="TPR-like"/>
    <property type="match status" value="1"/>
</dbReference>
<feature type="domain" description="Bacterial transcriptional activator" evidence="2">
    <location>
        <begin position="7"/>
        <end position="74"/>
    </location>
</feature>
<name>A0A3A8M442_9BACT</name>
<dbReference type="EMBL" id="RAWG01000576">
    <property type="protein sequence ID" value="RKH27116.1"/>
    <property type="molecule type" value="Genomic_DNA"/>
</dbReference>
<dbReference type="Proteomes" id="UP000273405">
    <property type="component" value="Unassembled WGS sequence"/>
</dbReference>
<comment type="caution">
    <text evidence="3">The sequence shown here is derived from an EMBL/GenBank/DDBJ whole genome shotgun (WGS) entry which is preliminary data.</text>
</comment>
<evidence type="ECO:0000313" key="4">
    <source>
        <dbReference type="Proteomes" id="UP000273405"/>
    </source>
</evidence>
<dbReference type="Gene3D" id="1.25.40.10">
    <property type="entry name" value="Tetratricopeptide repeat domain"/>
    <property type="match status" value="1"/>
</dbReference>